<keyword evidence="2" id="KW-0472">Membrane</keyword>
<feature type="transmembrane region" description="Helical" evidence="2">
    <location>
        <begin position="204"/>
        <end position="223"/>
    </location>
</feature>
<evidence type="ECO:0000313" key="4">
    <source>
        <dbReference type="Proteomes" id="UP000663191"/>
    </source>
</evidence>
<accession>A0A8A2UCG7</accession>
<dbReference type="OrthoDB" id="169491at2157"/>
<evidence type="ECO:0000313" key="3">
    <source>
        <dbReference type="EMBL" id="QSW86300.1"/>
    </source>
</evidence>
<feature type="transmembrane region" description="Helical" evidence="2">
    <location>
        <begin position="235"/>
        <end position="262"/>
    </location>
</feature>
<keyword evidence="4" id="KW-1185">Reference proteome</keyword>
<reference evidence="3 4" key="1">
    <citation type="journal article" date="2006" name="Int. J. Syst. Evol. Microbiol.">
        <title>Haloterrigena longa sp. nov. and Haloterrigena limicola sp. nov., extremely halophilic archaea isolated from a salt lake.</title>
        <authorList>
            <person name="Cui H.L."/>
            <person name="Tohty D."/>
            <person name="Zhou P.J."/>
            <person name="Liu S.J."/>
        </authorList>
    </citation>
    <scope>NUCLEOTIDE SEQUENCE [LARGE SCALE GENOMIC DNA]</scope>
    <source>
        <strain evidence="3 4">ABH32</strain>
    </source>
</reference>
<feature type="transmembrane region" description="Helical" evidence="2">
    <location>
        <begin position="127"/>
        <end position="148"/>
    </location>
</feature>
<feature type="transmembrane region" description="Helical" evidence="2">
    <location>
        <begin position="160"/>
        <end position="184"/>
    </location>
</feature>
<dbReference type="EMBL" id="CP071463">
    <property type="protein sequence ID" value="QSW86300.1"/>
    <property type="molecule type" value="Genomic_DNA"/>
</dbReference>
<keyword evidence="2" id="KW-0812">Transmembrane</keyword>
<dbReference type="AlphaFoldDB" id="A0A8A2UCG7"/>
<feature type="region of interest" description="Disordered" evidence="1">
    <location>
        <begin position="75"/>
        <end position="98"/>
    </location>
</feature>
<feature type="transmembrane region" description="Helical" evidence="2">
    <location>
        <begin position="9"/>
        <end position="29"/>
    </location>
</feature>
<keyword evidence="2" id="KW-1133">Transmembrane helix</keyword>
<sequence length="267" mass="28049">MTIMGRKSILIVSLLLFGIAMIANPYYFWPHHGDEAYELEVGEPIGGADDAVPIESLPSETARAIDEALEAYESDAEPPVYESRADVPTDGIPSESGRPAVRADGTDYVLMISEVDRSPPLLPESPLVRAVMGSVGAVAITLGAVTAVTGSSRLTTRRAWAIVTALGVVLGATIAYDGGVHGVAITGPGTGPLDAIVGTQGRTALGVLAWFLPAIGLVIGVAFRRRRWRDGSRHVGEPLCVLAFVVVTWLFTVPGILLGILIGEEAQ</sequence>
<proteinExistence type="predicted"/>
<evidence type="ECO:0000256" key="2">
    <source>
        <dbReference type="SAM" id="Phobius"/>
    </source>
</evidence>
<evidence type="ECO:0000256" key="1">
    <source>
        <dbReference type="SAM" id="MobiDB-lite"/>
    </source>
</evidence>
<dbReference type="Proteomes" id="UP000663191">
    <property type="component" value="Chromosome"/>
</dbReference>
<protein>
    <submittedName>
        <fullName evidence="3">Uncharacterized protein</fullName>
    </submittedName>
</protein>
<gene>
    <name evidence="3" type="ORF">J0X27_05645</name>
</gene>
<dbReference type="KEGG" id="hlo:J0X27_05645"/>
<name>A0A8A2UCG7_9EURY</name>
<organism evidence="3 4">
    <name type="scientific">Natrinema longum</name>
    <dbReference type="NCBI Taxonomy" id="370324"/>
    <lineage>
        <taxon>Archaea</taxon>
        <taxon>Methanobacteriati</taxon>
        <taxon>Methanobacteriota</taxon>
        <taxon>Stenosarchaea group</taxon>
        <taxon>Halobacteria</taxon>
        <taxon>Halobacteriales</taxon>
        <taxon>Natrialbaceae</taxon>
        <taxon>Natrinema</taxon>
    </lineage>
</organism>